<evidence type="ECO:0000256" key="7">
    <source>
        <dbReference type="ARBA" id="ARBA00018587"/>
    </source>
</evidence>
<evidence type="ECO:0000256" key="3">
    <source>
        <dbReference type="ARBA" id="ARBA00004997"/>
    </source>
</evidence>
<dbReference type="Gene3D" id="3.20.20.60">
    <property type="entry name" value="Phosphoenolpyruvate-binding domains"/>
    <property type="match status" value="1"/>
</dbReference>
<name>A0ABU0GYW8_9BACL</name>
<keyword evidence="14" id="KW-0630">Potassium</keyword>
<dbReference type="Pfam" id="PF00391">
    <property type="entry name" value="PEP-utilizers"/>
    <property type="match status" value="1"/>
</dbReference>
<dbReference type="Gene3D" id="3.40.1380.20">
    <property type="entry name" value="Pyruvate kinase, C-terminal domain"/>
    <property type="match status" value="1"/>
</dbReference>
<evidence type="ECO:0000256" key="8">
    <source>
        <dbReference type="ARBA" id="ARBA00022679"/>
    </source>
</evidence>
<dbReference type="InterPro" id="IPR036918">
    <property type="entry name" value="Pyrv_Knase_C_sf"/>
</dbReference>
<dbReference type="EC" id="2.7.1.40" evidence="6 17"/>
<evidence type="ECO:0000256" key="1">
    <source>
        <dbReference type="ARBA" id="ARBA00001946"/>
    </source>
</evidence>
<gene>
    <name evidence="22" type="ORF">QOZ98_003355</name>
</gene>
<dbReference type="SUPFAM" id="SSF52935">
    <property type="entry name" value="PK C-terminal domain-like"/>
    <property type="match status" value="1"/>
</dbReference>
<dbReference type="InterPro" id="IPR015806">
    <property type="entry name" value="Pyrv_Knase_insert_dom_sf"/>
</dbReference>
<evidence type="ECO:0000259" key="20">
    <source>
        <dbReference type="Pfam" id="PF00391"/>
    </source>
</evidence>
<keyword evidence="23" id="KW-1185">Reference proteome</keyword>
<dbReference type="PANTHER" id="PTHR11817">
    <property type="entry name" value="PYRUVATE KINASE"/>
    <property type="match status" value="1"/>
</dbReference>
<comment type="cofactor">
    <cofactor evidence="1">
        <name>Mg(2+)</name>
        <dbReference type="ChEBI" id="CHEBI:18420"/>
    </cofactor>
</comment>
<keyword evidence="11 18" id="KW-0418">Kinase</keyword>
<evidence type="ECO:0000256" key="11">
    <source>
        <dbReference type="ARBA" id="ARBA00022777"/>
    </source>
</evidence>
<dbReference type="InterPro" id="IPR036637">
    <property type="entry name" value="Phosphohistidine_dom_sf"/>
</dbReference>
<dbReference type="NCBIfam" id="TIGR01064">
    <property type="entry name" value="pyruv_kin"/>
    <property type="match status" value="1"/>
</dbReference>
<comment type="similarity">
    <text evidence="5 18">Belongs to the pyruvate kinase family.</text>
</comment>
<feature type="domain" description="Pyruvate kinase C-terminal" evidence="21">
    <location>
        <begin position="358"/>
        <end position="471"/>
    </location>
</feature>
<dbReference type="PROSITE" id="PS00110">
    <property type="entry name" value="PYRUVATE_KINASE"/>
    <property type="match status" value="1"/>
</dbReference>
<dbReference type="PRINTS" id="PR01050">
    <property type="entry name" value="PYRUVTKNASE"/>
</dbReference>
<dbReference type="Gene3D" id="3.50.30.10">
    <property type="entry name" value="Phosphohistidine domain"/>
    <property type="match status" value="1"/>
</dbReference>
<keyword evidence="13 18" id="KW-0460">Magnesium</keyword>
<dbReference type="InterPro" id="IPR018209">
    <property type="entry name" value="Pyrv_Knase_AS"/>
</dbReference>
<protein>
    <recommendedName>
        <fullName evidence="7 17">Pyruvate kinase</fullName>
        <ecNumber evidence="6 17">2.7.1.40</ecNumber>
    </recommendedName>
</protein>
<evidence type="ECO:0000256" key="5">
    <source>
        <dbReference type="ARBA" id="ARBA00008663"/>
    </source>
</evidence>
<evidence type="ECO:0000256" key="9">
    <source>
        <dbReference type="ARBA" id="ARBA00022723"/>
    </source>
</evidence>
<dbReference type="EMBL" id="JAUSWB010000009">
    <property type="protein sequence ID" value="MDQ0430498.1"/>
    <property type="molecule type" value="Genomic_DNA"/>
</dbReference>
<evidence type="ECO:0000256" key="4">
    <source>
        <dbReference type="ARBA" id="ARBA00006237"/>
    </source>
</evidence>
<dbReference type="InterPro" id="IPR015793">
    <property type="entry name" value="Pyrv_Knase_brl"/>
</dbReference>
<evidence type="ECO:0000256" key="14">
    <source>
        <dbReference type="ARBA" id="ARBA00022958"/>
    </source>
</evidence>
<comment type="caution">
    <text evidence="22">The sequence shown here is derived from an EMBL/GenBank/DDBJ whole genome shotgun (WGS) entry which is preliminary data.</text>
</comment>
<organism evidence="22 23">
    <name type="scientific">Planomicrobium stackebrandtii</name>
    <dbReference type="NCBI Taxonomy" id="253160"/>
    <lineage>
        <taxon>Bacteria</taxon>
        <taxon>Bacillati</taxon>
        <taxon>Bacillota</taxon>
        <taxon>Bacilli</taxon>
        <taxon>Bacillales</taxon>
        <taxon>Caryophanaceae</taxon>
        <taxon>Planomicrobium</taxon>
    </lineage>
</organism>
<comment type="similarity">
    <text evidence="4">In the C-terminal section; belongs to the PEP-utilizing enzyme family.</text>
</comment>
<dbReference type="NCBIfam" id="NF004491">
    <property type="entry name" value="PRK05826.1"/>
    <property type="match status" value="1"/>
</dbReference>
<evidence type="ECO:0000256" key="6">
    <source>
        <dbReference type="ARBA" id="ARBA00012142"/>
    </source>
</evidence>
<dbReference type="Pfam" id="PF00224">
    <property type="entry name" value="PK"/>
    <property type="match status" value="1"/>
</dbReference>
<proteinExistence type="inferred from homology"/>
<keyword evidence="15 18" id="KW-0324">Glycolysis</keyword>
<comment type="catalytic activity">
    <reaction evidence="18">
        <text>pyruvate + ATP = phosphoenolpyruvate + ADP + H(+)</text>
        <dbReference type="Rhea" id="RHEA:18157"/>
        <dbReference type="ChEBI" id="CHEBI:15361"/>
        <dbReference type="ChEBI" id="CHEBI:15378"/>
        <dbReference type="ChEBI" id="CHEBI:30616"/>
        <dbReference type="ChEBI" id="CHEBI:58702"/>
        <dbReference type="ChEBI" id="CHEBI:456216"/>
        <dbReference type="EC" id="2.7.1.40"/>
    </reaction>
</comment>
<feature type="domain" description="PEP-utilising enzyme mobile" evidence="20">
    <location>
        <begin position="507"/>
        <end position="576"/>
    </location>
</feature>
<evidence type="ECO:0000256" key="2">
    <source>
        <dbReference type="ARBA" id="ARBA00001958"/>
    </source>
</evidence>
<dbReference type="SUPFAM" id="SSF51621">
    <property type="entry name" value="Phosphoenolpyruvate/pyruvate domain"/>
    <property type="match status" value="1"/>
</dbReference>
<dbReference type="InterPro" id="IPR008279">
    <property type="entry name" value="PEP-util_enz_mobile_dom"/>
</dbReference>
<evidence type="ECO:0000313" key="22">
    <source>
        <dbReference type="EMBL" id="MDQ0430498.1"/>
    </source>
</evidence>
<dbReference type="InterPro" id="IPR015813">
    <property type="entry name" value="Pyrv/PenolPyrv_kinase-like_dom"/>
</dbReference>
<keyword evidence="10" id="KW-0547">Nucleotide-binding</keyword>
<accession>A0ABU0GYW8</accession>
<comment type="cofactor">
    <cofactor evidence="2">
        <name>K(+)</name>
        <dbReference type="ChEBI" id="CHEBI:29103"/>
    </cofactor>
</comment>
<keyword evidence="16 22" id="KW-0670">Pyruvate</keyword>
<evidence type="ECO:0000256" key="10">
    <source>
        <dbReference type="ARBA" id="ARBA00022741"/>
    </source>
</evidence>
<keyword evidence="8 18" id="KW-0808">Transferase</keyword>
<feature type="domain" description="Pyruvate kinase barrel" evidence="19">
    <location>
        <begin position="1"/>
        <end position="325"/>
    </location>
</feature>
<evidence type="ECO:0000259" key="21">
    <source>
        <dbReference type="Pfam" id="PF02887"/>
    </source>
</evidence>
<dbReference type="InterPro" id="IPR015795">
    <property type="entry name" value="Pyrv_Knase_C"/>
</dbReference>
<sequence length="586" mass="62824">MRKTKIVCTIGPASETPELLERLIEAGMNVARLNFSHGNHEEHALRIKRIREAADKAGKIVGILLDTKGPEIRTHQMENNSIELVTGQKIEVSMTEVLGTAERFSITYEQLIEDVETGSIILLDDGLIELRVESLDKEQGIIHTIVENAGTLKSKKGVNVPGVSVQLPGITEKDAQDILFGIEQNVDFVAASFVRRSSDVMEIRGLLEKNNGAHIQIIPKIENQEGVDNIDDIIMVSDGLMVARGDLGVEIPPEEVPLVQKSLIEKCNSAGKPVITATQMLDSMQRNPRPTRAEASDVANAIFDGTDAIMLSGETAAGIYPVESVETMHRIAETTEAALNYKQIVSTRRKEKESNMTEAIGQAVAYTALNLKVQAIIAPTESGTTAKMISKYRPGAPIIAVTSSDRPARKLSLVWGVQPIVGTSVESTDELLEKAVDESLKHGYVKHGDLVVITAGVPVGQAGTTNLMKVHVIGDILAKGQGIGKTVAFGETVVVRNAEEALAVDVEGKIIVTIGTDRDMMPAINKCAGIITEEGGLTSHAAVVGLSLGIPVIVGVKEATSLIKNNYDITMDAESGIVYHGHASVL</sequence>
<dbReference type="GO" id="GO:0004743">
    <property type="term" value="F:pyruvate kinase activity"/>
    <property type="evidence" value="ECO:0007669"/>
    <property type="project" value="UniProtKB-EC"/>
</dbReference>
<evidence type="ECO:0000256" key="15">
    <source>
        <dbReference type="ARBA" id="ARBA00023152"/>
    </source>
</evidence>
<comment type="pathway">
    <text evidence="3 18">Carbohydrate degradation; glycolysis; pyruvate from D-glyceraldehyde 3-phosphate: step 5/5.</text>
</comment>
<dbReference type="Proteomes" id="UP001241988">
    <property type="component" value="Unassembled WGS sequence"/>
</dbReference>
<evidence type="ECO:0000313" key="23">
    <source>
        <dbReference type="Proteomes" id="UP001241988"/>
    </source>
</evidence>
<evidence type="ECO:0000256" key="12">
    <source>
        <dbReference type="ARBA" id="ARBA00022840"/>
    </source>
</evidence>
<evidence type="ECO:0000256" key="16">
    <source>
        <dbReference type="ARBA" id="ARBA00023317"/>
    </source>
</evidence>
<reference evidence="22 23" key="1">
    <citation type="submission" date="2023-07" db="EMBL/GenBank/DDBJ databases">
        <title>Genomic Encyclopedia of Type Strains, Phase IV (KMG-IV): sequencing the most valuable type-strain genomes for metagenomic binning, comparative biology and taxonomic classification.</title>
        <authorList>
            <person name="Goeker M."/>
        </authorList>
    </citation>
    <scope>NUCLEOTIDE SEQUENCE [LARGE SCALE GENOMIC DNA]</scope>
    <source>
        <strain evidence="22 23">DSM 16419</strain>
    </source>
</reference>
<evidence type="ECO:0000256" key="17">
    <source>
        <dbReference type="NCBIfam" id="TIGR01064"/>
    </source>
</evidence>
<dbReference type="InterPro" id="IPR011037">
    <property type="entry name" value="Pyrv_Knase-like_insert_dom_sf"/>
</dbReference>
<evidence type="ECO:0000259" key="19">
    <source>
        <dbReference type="Pfam" id="PF00224"/>
    </source>
</evidence>
<evidence type="ECO:0000256" key="18">
    <source>
        <dbReference type="RuleBase" id="RU000504"/>
    </source>
</evidence>
<dbReference type="SUPFAM" id="SSF52009">
    <property type="entry name" value="Phosphohistidine domain"/>
    <property type="match status" value="1"/>
</dbReference>
<keyword evidence="9" id="KW-0479">Metal-binding</keyword>
<dbReference type="NCBIfam" id="NF004978">
    <property type="entry name" value="PRK06354.1"/>
    <property type="match status" value="1"/>
</dbReference>
<keyword evidence="12" id="KW-0067">ATP-binding</keyword>
<dbReference type="Pfam" id="PF02887">
    <property type="entry name" value="PK_C"/>
    <property type="match status" value="1"/>
</dbReference>
<dbReference type="GO" id="GO:0016301">
    <property type="term" value="F:kinase activity"/>
    <property type="evidence" value="ECO:0007669"/>
    <property type="project" value="UniProtKB-KW"/>
</dbReference>
<dbReference type="InterPro" id="IPR040442">
    <property type="entry name" value="Pyrv_kinase-like_dom_sf"/>
</dbReference>
<evidence type="ECO:0000256" key="13">
    <source>
        <dbReference type="ARBA" id="ARBA00022842"/>
    </source>
</evidence>
<dbReference type="RefSeq" id="WP_308788440.1">
    <property type="nucleotide sequence ID" value="NZ_JAUSWB010000009.1"/>
</dbReference>
<dbReference type="SUPFAM" id="SSF50800">
    <property type="entry name" value="PK beta-barrel domain-like"/>
    <property type="match status" value="1"/>
</dbReference>
<dbReference type="Gene3D" id="2.40.33.10">
    <property type="entry name" value="PK beta-barrel domain-like"/>
    <property type="match status" value="1"/>
</dbReference>
<dbReference type="InterPro" id="IPR001697">
    <property type="entry name" value="Pyr_Knase"/>
</dbReference>